<sequence length="89" mass="10257">MSDHARPPKSPRKGKYVNIRIGFLNDTVHVFQVPHNMRQRVLFESAWSRQTSPTFLSRYSTLSDIILRHVNLFTPTPLNLAGVLRRATV</sequence>
<dbReference type="Proteomes" id="UP001283361">
    <property type="component" value="Unassembled WGS sequence"/>
</dbReference>
<gene>
    <name evidence="1" type="ORF">RRG08_052978</name>
</gene>
<organism evidence="1 2">
    <name type="scientific">Elysia crispata</name>
    <name type="common">lettuce slug</name>
    <dbReference type="NCBI Taxonomy" id="231223"/>
    <lineage>
        <taxon>Eukaryota</taxon>
        <taxon>Metazoa</taxon>
        <taxon>Spiralia</taxon>
        <taxon>Lophotrochozoa</taxon>
        <taxon>Mollusca</taxon>
        <taxon>Gastropoda</taxon>
        <taxon>Heterobranchia</taxon>
        <taxon>Euthyneura</taxon>
        <taxon>Panpulmonata</taxon>
        <taxon>Sacoglossa</taxon>
        <taxon>Placobranchoidea</taxon>
        <taxon>Plakobranchidae</taxon>
        <taxon>Elysia</taxon>
    </lineage>
</organism>
<evidence type="ECO:0000313" key="1">
    <source>
        <dbReference type="EMBL" id="KAK3770638.1"/>
    </source>
</evidence>
<dbReference type="EMBL" id="JAWDGP010003795">
    <property type="protein sequence ID" value="KAK3770638.1"/>
    <property type="molecule type" value="Genomic_DNA"/>
</dbReference>
<reference evidence="1" key="1">
    <citation type="journal article" date="2023" name="G3 (Bethesda)">
        <title>A reference genome for the long-term kleptoplast-retaining sea slug Elysia crispata morphotype clarki.</title>
        <authorList>
            <person name="Eastman K.E."/>
            <person name="Pendleton A.L."/>
            <person name="Shaikh M.A."/>
            <person name="Suttiyut T."/>
            <person name="Ogas R."/>
            <person name="Tomko P."/>
            <person name="Gavelis G."/>
            <person name="Widhalm J.R."/>
            <person name="Wisecaver J.H."/>
        </authorList>
    </citation>
    <scope>NUCLEOTIDE SEQUENCE</scope>
    <source>
        <strain evidence="1">ECLA1</strain>
    </source>
</reference>
<protein>
    <submittedName>
        <fullName evidence="1">Uncharacterized protein</fullName>
    </submittedName>
</protein>
<name>A0AAE1DIG5_9GAST</name>
<dbReference type="AlphaFoldDB" id="A0AAE1DIG5"/>
<evidence type="ECO:0000313" key="2">
    <source>
        <dbReference type="Proteomes" id="UP001283361"/>
    </source>
</evidence>
<keyword evidence="2" id="KW-1185">Reference proteome</keyword>
<proteinExistence type="predicted"/>
<accession>A0AAE1DIG5</accession>
<comment type="caution">
    <text evidence="1">The sequence shown here is derived from an EMBL/GenBank/DDBJ whole genome shotgun (WGS) entry which is preliminary data.</text>
</comment>